<sequence length="63" mass="7280">MAKTESLMERHLIAHLRQREQEQAFRIAALEAEMAELKKWKTAVTPALNYLSRISTPERSSPD</sequence>
<evidence type="ECO:0000313" key="2">
    <source>
        <dbReference type="Proteomes" id="UP000191135"/>
    </source>
</evidence>
<protein>
    <submittedName>
        <fullName evidence="1">Uncharacterized protein</fullName>
    </submittedName>
</protein>
<evidence type="ECO:0000313" key="1">
    <source>
        <dbReference type="EMBL" id="AQZ50704.1"/>
    </source>
</evidence>
<dbReference type="Proteomes" id="UP000191135">
    <property type="component" value="Chromosome"/>
</dbReference>
<dbReference type="AlphaFoldDB" id="A0A1U9YZ46"/>
<reference evidence="1 2" key="1">
    <citation type="submission" date="2017-03" db="EMBL/GenBank/DDBJ databases">
        <title>Foreign affairs: Plasmid Transfer between Roseobacters and Rhizobia.</title>
        <authorList>
            <person name="Bartling P."/>
            <person name="Bunk B."/>
            <person name="Overmann J."/>
            <person name="Brinkmann H."/>
            <person name="Petersen J."/>
        </authorList>
    </citation>
    <scope>NUCLEOTIDE SEQUENCE [LARGE SCALE GENOMIC DNA]</scope>
    <source>
        <strain evidence="1 2">MACL11</strain>
    </source>
</reference>
<keyword evidence="2" id="KW-1185">Reference proteome</keyword>
<gene>
    <name evidence="1" type="ORF">Mame_01341</name>
</gene>
<name>A0A1U9YZ46_9HYPH</name>
<organism evidence="1 2">
    <name type="scientific">Martelella mediterranea DSM 17316</name>
    <dbReference type="NCBI Taxonomy" id="1122214"/>
    <lineage>
        <taxon>Bacteria</taxon>
        <taxon>Pseudomonadati</taxon>
        <taxon>Pseudomonadota</taxon>
        <taxon>Alphaproteobacteria</taxon>
        <taxon>Hyphomicrobiales</taxon>
        <taxon>Aurantimonadaceae</taxon>
        <taxon>Martelella</taxon>
    </lineage>
</organism>
<accession>A0A1U9YZ46</accession>
<dbReference type="KEGG" id="mmed:Mame_01341"/>
<dbReference type="EMBL" id="CP020330">
    <property type="protein sequence ID" value="AQZ50704.1"/>
    <property type="molecule type" value="Genomic_DNA"/>
</dbReference>
<proteinExistence type="predicted"/>